<dbReference type="OrthoDB" id="10264538at2759"/>
<keyword evidence="3" id="KW-1185">Reference proteome</keyword>
<dbReference type="EMBL" id="PDNB01000024">
    <property type="protein sequence ID" value="PGH15567.1"/>
    <property type="molecule type" value="Genomic_DNA"/>
</dbReference>
<dbReference type="PANTHER" id="PTHR10579:SF156">
    <property type="entry name" value="VWFA DOMAIN-CONTAINING PROTEIN"/>
    <property type="match status" value="1"/>
</dbReference>
<dbReference type="Pfam" id="PF14624">
    <property type="entry name" value="Vwaint"/>
    <property type="match status" value="1"/>
</dbReference>
<dbReference type="InterPro" id="IPR051266">
    <property type="entry name" value="CLCR"/>
</dbReference>
<dbReference type="InterPro" id="IPR039510">
    <property type="entry name" value="Vint_dom"/>
</dbReference>
<dbReference type="STRING" id="1447875.A0A2B7Y4G8"/>
<dbReference type="Proteomes" id="UP000223968">
    <property type="component" value="Unassembled WGS sequence"/>
</dbReference>
<dbReference type="SUPFAM" id="SSF53300">
    <property type="entry name" value="vWA-like"/>
    <property type="match status" value="1"/>
</dbReference>
<dbReference type="InterPro" id="IPR036465">
    <property type="entry name" value="vWFA_dom_sf"/>
</dbReference>
<dbReference type="SMART" id="SM00327">
    <property type="entry name" value="VWA"/>
    <property type="match status" value="1"/>
</dbReference>
<dbReference type="AlphaFoldDB" id="A0A2B7Y4G8"/>
<reference evidence="2 3" key="1">
    <citation type="submission" date="2017-10" db="EMBL/GenBank/DDBJ databases">
        <title>Comparative genomics in systemic dimorphic fungi from Ajellomycetaceae.</title>
        <authorList>
            <person name="Munoz J.F."/>
            <person name="Mcewen J.G."/>
            <person name="Clay O.K."/>
            <person name="Cuomo C.A."/>
        </authorList>
    </citation>
    <scope>NUCLEOTIDE SEQUENCE [LARGE SCALE GENOMIC DNA]</scope>
    <source>
        <strain evidence="2 3">UAMH5409</strain>
    </source>
</reference>
<dbReference type="PROSITE" id="PS50234">
    <property type="entry name" value="VWFA"/>
    <property type="match status" value="1"/>
</dbReference>
<evidence type="ECO:0000313" key="3">
    <source>
        <dbReference type="Proteomes" id="UP000223968"/>
    </source>
</evidence>
<name>A0A2B7Y4G8_9EURO</name>
<accession>A0A2B7Y4G8</accession>
<dbReference type="Pfam" id="PF14623">
    <property type="entry name" value="Vint"/>
    <property type="match status" value="1"/>
</dbReference>
<proteinExistence type="predicted"/>
<comment type="caution">
    <text evidence="2">The sequence shown here is derived from an EMBL/GenBank/DDBJ whole genome shotgun (WGS) entry which is preliminary data.</text>
</comment>
<evidence type="ECO:0000259" key="1">
    <source>
        <dbReference type="PROSITE" id="PS50234"/>
    </source>
</evidence>
<sequence>MDTSQSVISTEDGFEIIDGQIPIRPRLSTTTTVTDGPKLDEVNVQLHPLPEGNSMILSVHPPLHPENDIRHVPCDIVLCIDVSGSMDTSAPLPTTDETGKREETGLTVLDLTKHAARTIIETLNEDDRLGVVVFSNNAEVVYGISNMDEKNKKEALKVVEALRPLSLTNLWHGLRMGLKELDRAEPRPQNIQALYVLTDGIPNHMCPKQGYVFKLRHKLRKQTDRLPLIHTFGFGYDIRSGLLQSIAEVGGGSYSFIPDAGMIGTVFVHAIANLYTTYATEAKVVLHTSGSVELTQDEGSKTGLELDEETAKGDNIIVNVGNLQYGQSRDIVLLIKIATGEKVTARAELTYKTYNSEGSFKSVISNEQMLSQTTNLPAHVASYHLTRARICALIRSIYPMRPDEEYTNLVTNDLEEPRKCLDNIIQDLKKLGYTDEENVSLLRDLAGEDPEGQIRLSISTNQNYNKWGRHYLLSLLNAHTRQICNSFKDPGPLEYSKNSPFFCRCREELDEYFDNLPAPKPSIVTRGVDGSIKQHPKYSMSRYNSRNNPCFAGHCHIRLTEGNGSIPIRNLRVGIEVWTPRGPRRVRAILATTVGNATLCNIGLLSITPWHPIQTAWGWAFPSDVADEHTSFTGKVYSVLLDPSSDPDAHAIMVEEHVCVSLGHGIQSGDDARSHAFFGNYSSVVKSLALLPRDVNGILRCAGIKRNRLTGLACGFMAEGKLRLPAGKSTSRKVAKTTLCHRTYRQTAAPSYRAYRLLTC</sequence>
<dbReference type="Gene3D" id="3.40.50.410">
    <property type="entry name" value="von Willebrand factor, type A domain"/>
    <property type="match status" value="1"/>
</dbReference>
<dbReference type="PANTHER" id="PTHR10579">
    <property type="entry name" value="CALCIUM-ACTIVATED CHLORIDE CHANNEL REGULATOR"/>
    <property type="match status" value="1"/>
</dbReference>
<feature type="domain" description="VWFA" evidence="1">
    <location>
        <begin position="75"/>
        <end position="271"/>
    </location>
</feature>
<dbReference type="Pfam" id="PF13519">
    <property type="entry name" value="VWA_2"/>
    <property type="match status" value="1"/>
</dbReference>
<gene>
    <name evidence="2" type="ORF">AJ79_02349</name>
</gene>
<protein>
    <recommendedName>
        <fullName evidence="1">VWFA domain-containing protein</fullName>
    </recommendedName>
</protein>
<evidence type="ECO:0000313" key="2">
    <source>
        <dbReference type="EMBL" id="PGH15567.1"/>
    </source>
</evidence>
<dbReference type="InterPro" id="IPR032838">
    <property type="entry name" value="Vwaint_dom"/>
</dbReference>
<dbReference type="InterPro" id="IPR002035">
    <property type="entry name" value="VWF_A"/>
</dbReference>
<organism evidence="2 3">
    <name type="scientific">Helicocarpus griseus UAMH5409</name>
    <dbReference type="NCBI Taxonomy" id="1447875"/>
    <lineage>
        <taxon>Eukaryota</taxon>
        <taxon>Fungi</taxon>
        <taxon>Dikarya</taxon>
        <taxon>Ascomycota</taxon>
        <taxon>Pezizomycotina</taxon>
        <taxon>Eurotiomycetes</taxon>
        <taxon>Eurotiomycetidae</taxon>
        <taxon>Onygenales</taxon>
        <taxon>Ajellomycetaceae</taxon>
        <taxon>Helicocarpus</taxon>
    </lineage>
</organism>